<dbReference type="GeneID" id="92378652"/>
<dbReference type="InterPro" id="IPR008942">
    <property type="entry name" value="ENTH_VHS"/>
</dbReference>
<reference evidence="8" key="1">
    <citation type="submission" date="2016-09" db="EMBL/GenBank/DDBJ databases">
        <authorList>
            <person name="Hebert L."/>
            <person name="Moumen B."/>
        </authorList>
    </citation>
    <scope>NUCLEOTIDE SEQUENCE [LARGE SCALE GENOMIC DNA]</scope>
    <source>
        <strain evidence="8">OVI</strain>
    </source>
</reference>
<dbReference type="SUPFAM" id="SSF48464">
    <property type="entry name" value="ENTH/VHS domain"/>
    <property type="match status" value="1"/>
</dbReference>
<comment type="caution">
    <text evidence="8">The sequence shown here is derived from an EMBL/GenBank/DDBJ whole genome shotgun (WGS) entry which is preliminary data.</text>
</comment>
<feature type="domain" description="C3H1-type" evidence="6">
    <location>
        <begin position="183"/>
        <end position="210"/>
    </location>
</feature>
<dbReference type="AlphaFoldDB" id="A0A1G4I4Y0"/>
<gene>
    <name evidence="8" type="ORF">TEOVI_000471200</name>
</gene>
<dbReference type="Gene3D" id="1.25.40.90">
    <property type="match status" value="1"/>
</dbReference>
<feature type="domain" description="RanBP2-type" evidence="7">
    <location>
        <begin position="220"/>
        <end position="249"/>
    </location>
</feature>
<dbReference type="GO" id="GO:0005634">
    <property type="term" value="C:nucleus"/>
    <property type="evidence" value="ECO:0007669"/>
    <property type="project" value="TreeGrafter"/>
</dbReference>
<dbReference type="VEuPathDB" id="TriTrypDB:TEOVI_000471200"/>
<evidence type="ECO:0000256" key="2">
    <source>
        <dbReference type="ARBA" id="ARBA00022771"/>
    </source>
</evidence>
<dbReference type="PANTHER" id="PTHR21099">
    <property type="entry name" value="RAD201"/>
    <property type="match status" value="1"/>
</dbReference>
<feature type="zinc finger region" description="C3H1-type" evidence="5">
    <location>
        <begin position="183"/>
        <end position="210"/>
    </location>
</feature>
<dbReference type="GO" id="GO:0008270">
    <property type="term" value="F:zinc ion binding"/>
    <property type="evidence" value="ECO:0007669"/>
    <property type="project" value="UniProtKB-KW"/>
</dbReference>
<proteinExistence type="predicted"/>
<dbReference type="EMBL" id="CZPT02000618">
    <property type="protein sequence ID" value="SCU66794.1"/>
    <property type="molecule type" value="Genomic_DNA"/>
</dbReference>
<dbReference type="InterPro" id="IPR001876">
    <property type="entry name" value="Znf_RanBP2"/>
</dbReference>
<evidence type="ECO:0000313" key="9">
    <source>
        <dbReference type="Proteomes" id="UP000195570"/>
    </source>
</evidence>
<sequence>MFGGGEEYFRDPPSIDRDTLRRFALFCARLRAVEKPGKKTVSECTQLAREVGNNEMAFELVVGTLFRHIKSWTGSKQLTCWYVLDKLCKEDRDKYGYTASKYILDIGRDYIPYEDPLLGPKYESLVEHWEGVFPRHVVDAIWLAKKDRLWALAHPEEVLKQKEEEERQWKEEELALEDEDGLNDHGQPCMDYLQGRCFWGDDCKLYHPPGEEGTLPPECRLGDWKCSSCGAINRHFQRRCSNCVREKPQYKKGRKSTTEEDALSKPDPSALAAVQRQFGYDPNIAAEAVAHWNTRWESTPFEVYKDERRAAYRVRILGKPPASELEERIRMQKNYPNVDIGPPEETLDMGSMQSNLPAESLIPEHMDPVNAVAFLAQTIVERGVCDPKAPQILAELALCVKQVATTSGTKLSGSPRETLLTACTIMFSAWEVDRVAVPFVPPFFREIRGTEASLGLSPEQEGNLVSMTKEF</sequence>
<dbReference type="PROSITE" id="PS50199">
    <property type="entry name" value="ZF_RANBP2_2"/>
    <property type="match status" value="1"/>
</dbReference>
<dbReference type="RefSeq" id="XP_067078197.1">
    <property type="nucleotide sequence ID" value="XM_067222096.1"/>
</dbReference>
<accession>A0A1G4I4Y0</accession>
<dbReference type="InterPro" id="IPR000571">
    <property type="entry name" value="Znf_CCCH"/>
</dbReference>
<dbReference type="PROSITE" id="PS01358">
    <property type="entry name" value="ZF_RANBP2_1"/>
    <property type="match status" value="1"/>
</dbReference>
<evidence type="ECO:0000256" key="3">
    <source>
        <dbReference type="ARBA" id="ARBA00022833"/>
    </source>
</evidence>
<keyword evidence="1 5" id="KW-0479">Metal-binding</keyword>
<keyword evidence="9" id="KW-1185">Reference proteome</keyword>
<name>A0A1G4I4Y0_TRYEQ</name>
<evidence type="ECO:0000256" key="5">
    <source>
        <dbReference type="PROSITE-ProRule" id="PRU00723"/>
    </source>
</evidence>
<evidence type="ECO:0000256" key="4">
    <source>
        <dbReference type="PROSITE-ProRule" id="PRU00322"/>
    </source>
</evidence>
<dbReference type="PROSITE" id="PS50103">
    <property type="entry name" value="ZF_C3H1"/>
    <property type="match status" value="1"/>
</dbReference>
<protein>
    <submittedName>
        <fullName evidence="8">ZFP family member, putative</fullName>
    </submittedName>
</protein>
<evidence type="ECO:0000259" key="7">
    <source>
        <dbReference type="PROSITE" id="PS50199"/>
    </source>
</evidence>
<keyword evidence="3 5" id="KW-0862">Zinc</keyword>
<evidence type="ECO:0000313" key="8">
    <source>
        <dbReference type="EMBL" id="SCU66794.1"/>
    </source>
</evidence>
<keyword evidence="2 4" id="KW-0863">Zinc-finger</keyword>
<dbReference type="PANTHER" id="PTHR21099:SF2">
    <property type="entry name" value="SI:CH211-113E8.11"/>
    <property type="match status" value="1"/>
</dbReference>
<organism evidence="8 9">
    <name type="scientific">Trypanosoma equiperdum</name>
    <dbReference type="NCBI Taxonomy" id="5694"/>
    <lineage>
        <taxon>Eukaryota</taxon>
        <taxon>Discoba</taxon>
        <taxon>Euglenozoa</taxon>
        <taxon>Kinetoplastea</taxon>
        <taxon>Metakinetoplastina</taxon>
        <taxon>Trypanosomatida</taxon>
        <taxon>Trypanosomatidae</taxon>
        <taxon>Trypanosoma</taxon>
    </lineage>
</organism>
<evidence type="ECO:0000259" key="6">
    <source>
        <dbReference type="PROSITE" id="PS50103"/>
    </source>
</evidence>
<dbReference type="Proteomes" id="UP000195570">
    <property type="component" value="Unassembled WGS sequence"/>
</dbReference>
<evidence type="ECO:0000256" key="1">
    <source>
        <dbReference type="ARBA" id="ARBA00022723"/>
    </source>
</evidence>